<dbReference type="InterPro" id="IPR007757">
    <property type="entry name" value="MT-A70-like"/>
</dbReference>
<dbReference type="KEGG" id="smam:Mal15_56240"/>
<name>A0A5B9MNP1_9BACT</name>
<proteinExistence type="inferred from homology"/>
<dbReference type="GO" id="GO:0032259">
    <property type="term" value="P:methylation"/>
    <property type="evidence" value="ECO:0007669"/>
    <property type="project" value="UniProtKB-KW"/>
</dbReference>
<sequence>MMDLTHLILDLPCGRRGAMLQAAVSFRDDLVSDRVDDIESLRTAFAIEWKRQYECPVPVKGLQETMQPPLPIGTVLEFNKLMLMDSEADIEAALSELMELLHSKVCKDETAAKQLVLFPVAESSDNDRQQPTASVGTNVSELQTLVKSGHRFSTIYADPPWAYDNTSSRGAAENHYQTMTVDEICAEPVREIVAENAHLHLWTTNAFLRESFDVIESWGFKFKSCFVWTKPDIGMGNYWRVSHEFLLLGVRGALTFVSAR</sequence>
<dbReference type="PROSITE" id="PS51143">
    <property type="entry name" value="MT_A70"/>
    <property type="match status" value="1"/>
</dbReference>
<evidence type="ECO:0000313" key="6">
    <source>
        <dbReference type="Proteomes" id="UP000321353"/>
    </source>
</evidence>
<keyword evidence="6" id="KW-1185">Reference proteome</keyword>
<evidence type="ECO:0000256" key="3">
    <source>
        <dbReference type="ARBA" id="ARBA00022691"/>
    </source>
</evidence>
<evidence type="ECO:0000256" key="4">
    <source>
        <dbReference type="PROSITE-ProRule" id="PRU00489"/>
    </source>
</evidence>
<keyword evidence="2" id="KW-0808">Transferase</keyword>
<protein>
    <recommendedName>
        <fullName evidence="7">Methyltransferase</fullName>
    </recommendedName>
</protein>
<dbReference type="GO" id="GO:0008168">
    <property type="term" value="F:methyltransferase activity"/>
    <property type="evidence" value="ECO:0007669"/>
    <property type="project" value="UniProtKB-KW"/>
</dbReference>
<comment type="similarity">
    <text evidence="4">Belongs to the MT-A70-like family.</text>
</comment>
<dbReference type="AlphaFoldDB" id="A0A5B9MNP1"/>
<dbReference type="PANTHER" id="PTHR12829:SF7">
    <property type="entry name" value="N6-ADENOSINE-METHYLTRANSFERASE CATALYTIC SUBUNIT"/>
    <property type="match status" value="1"/>
</dbReference>
<keyword evidence="1" id="KW-0489">Methyltransferase</keyword>
<reference evidence="5 6" key="1">
    <citation type="submission" date="2019-02" db="EMBL/GenBank/DDBJ databases">
        <title>Planctomycetal bacteria perform biofilm scaping via a novel small molecule.</title>
        <authorList>
            <person name="Jeske O."/>
            <person name="Boedeker C."/>
            <person name="Wiegand S."/>
            <person name="Breitling P."/>
            <person name="Kallscheuer N."/>
            <person name="Jogler M."/>
            <person name="Rohde M."/>
            <person name="Petersen J."/>
            <person name="Medema M.H."/>
            <person name="Surup F."/>
            <person name="Jogler C."/>
        </authorList>
    </citation>
    <scope>NUCLEOTIDE SEQUENCE [LARGE SCALE GENOMIC DNA]</scope>
    <source>
        <strain evidence="5 6">Mal15</strain>
    </source>
</reference>
<evidence type="ECO:0000256" key="2">
    <source>
        <dbReference type="ARBA" id="ARBA00022679"/>
    </source>
</evidence>
<evidence type="ECO:0008006" key="7">
    <source>
        <dbReference type="Google" id="ProtNLM"/>
    </source>
</evidence>
<organism evidence="5 6">
    <name type="scientific">Stieleria maiorica</name>
    <dbReference type="NCBI Taxonomy" id="2795974"/>
    <lineage>
        <taxon>Bacteria</taxon>
        <taxon>Pseudomonadati</taxon>
        <taxon>Planctomycetota</taxon>
        <taxon>Planctomycetia</taxon>
        <taxon>Pirellulales</taxon>
        <taxon>Pirellulaceae</taxon>
        <taxon>Stieleria</taxon>
    </lineage>
</organism>
<dbReference type="EMBL" id="CP036264">
    <property type="protein sequence ID" value="QEG01547.1"/>
    <property type="molecule type" value="Genomic_DNA"/>
</dbReference>
<gene>
    <name evidence="5" type="ORF">Mal15_56240</name>
</gene>
<dbReference type="Proteomes" id="UP000321353">
    <property type="component" value="Chromosome"/>
</dbReference>
<dbReference type="Pfam" id="PF05063">
    <property type="entry name" value="MT-A70"/>
    <property type="match status" value="1"/>
</dbReference>
<accession>A0A5B9MNP1</accession>
<dbReference type="SUPFAM" id="SSF53335">
    <property type="entry name" value="S-adenosyl-L-methionine-dependent methyltransferases"/>
    <property type="match status" value="1"/>
</dbReference>
<dbReference type="PANTHER" id="PTHR12829">
    <property type="entry name" value="N6-ADENOSINE-METHYLTRANSFERASE"/>
    <property type="match status" value="1"/>
</dbReference>
<evidence type="ECO:0000313" key="5">
    <source>
        <dbReference type="EMBL" id="QEG01547.1"/>
    </source>
</evidence>
<dbReference type="InterPro" id="IPR029063">
    <property type="entry name" value="SAM-dependent_MTases_sf"/>
</dbReference>
<evidence type="ECO:0000256" key="1">
    <source>
        <dbReference type="ARBA" id="ARBA00022603"/>
    </source>
</evidence>
<dbReference type="RefSeq" id="WP_233903053.1">
    <property type="nucleotide sequence ID" value="NZ_CP036264.1"/>
</dbReference>
<dbReference type="Gene3D" id="3.40.50.150">
    <property type="entry name" value="Vaccinia Virus protein VP39"/>
    <property type="match status" value="1"/>
</dbReference>
<keyword evidence="3" id="KW-0949">S-adenosyl-L-methionine</keyword>